<keyword evidence="2" id="KW-1185">Reference proteome</keyword>
<evidence type="ECO:0000313" key="1">
    <source>
        <dbReference type="EMBL" id="KAI9903474.1"/>
    </source>
</evidence>
<comment type="caution">
    <text evidence="1">The sequence shown here is derived from an EMBL/GenBank/DDBJ whole genome shotgun (WGS) entry which is preliminary data.</text>
</comment>
<sequence>MTLATIMTGAWAIALAMNDGTDDVVFTHTSSGRQAPLKGIEAVAGITTARVPVRVSINKVQSISSFLSNIQQQASDSVPHEHYGVANIAKALPEVSSAITQPTSLLALQPANQRNTEDGLGNDALLLPGHNVFSLAEQSDGFHMAPLVTHCFLGEDNIDMHSNFNRRVVSAGEVEALYDRLEKIILHLSHYPHRPVQSAFDC</sequence>
<dbReference type="Proteomes" id="UP001163324">
    <property type="component" value="Chromosome 1"/>
</dbReference>
<organism evidence="1 2">
    <name type="scientific">Trichothecium roseum</name>
    <dbReference type="NCBI Taxonomy" id="47278"/>
    <lineage>
        <taxon>Eukaryota</taxon>
        <taxon>Fungi</taxon>
        <taxon>Dikarya</taxon>
        <taxon>Ascomycota</taxon>
        <taxon>Pezizomycotina</taxon>
        <taxon>Sordariomycetes</taxon>
        <taxon>Hypocreomycetidae</taxon>
        <taxon>Hypocreales</taxon>
        <taxon>Hypocreales incertae sedis</taxon>
        <taxon>Trichothecium</taxon>
    </lineage>
</organism>
<name>A0ACC0VAR0_9HYPO</name>
<protein>
    <submittedName>
        <fullName evidence="1">Uncharacterized protein</fullName>
    </submittedName>
</protein>
<accession>A0ACC0VAR0</accession>
<dbReference type="EMBL" id="CM047940">
    <property type="protein sequence ID" value="KAI9903474.1"/>
    <property type="molecule type" value="Genomic_DNA"/>
</dbReference>
<gene>
    <name evidence="1" type="ORF">N3K66_000003</name>
</gene>
<reference evidence="1" key="1">
    <citation type="submission" date="2022-10" db="EMBL/GenBank/DDBJ databases">
        <title>Complete Genome of Trichothecium roseum strain YXFP-22015, a Plant Pathogen Isolated from Citrus.</title>
        <authorList>
            <person name="Wang Y."/>
            <person name="Zhu L."/>
        </authorList>
    </citation>
    <scope>NUCLEOTIDE SEQUENCE</scope>
    <source>
        <strain evidence="1">YXFP-22015</strain>
    </source>
</reference>
<evidence type="ECO:0000313" key="2">
    <source>
        <dbReference type="Proteomes" id="UP001163324"/>
    </source>
</evidence>
<proteinExistence type="predicted"/>